<gene>
    <name evidence="1" type="ORF">E1284_10215</name>
</gene>
<reference evidence="1 2" key="1">
    <citation type="submission" date="2019-03" db="EMBL/GenBank/DDBJ databases">
        <title>Draft genome sequences of novel Actinobacteria.</title>
        <authorList>
            <person name="Sahin N."/>
            <person name="Ay H."/>
            <person name="Saygin H."/>
        </authorList>
    </citation>
    <scope>NUCLEOTIDE SEQUENCE [LARGE SCALE GENOMIC DNA]</scope>
    <source>
        <strain evidence="1 2">DSM 45347</strain>
    </source>
</reference>
<organism evidence="1 2">
    <name type="scientific">Actinomadura bangladeshensis</name>
    <dbReference type="NCBI Taxonomy" id="453573"/>
    <lineage>
        <taxon>Bacteria</taxon>
        <taxon>Bacillati</taxon>
        <taxon>Actinomycetota</taxon>
        <taxon>Actinomycetes</taxon>
        <taxon>Streptosporangiales</taxon>
        <taxon>Thermomonosporaceae</taxon>
        <taxon>Actinomadura</taxon>
    </lineage>
</organism>
<dbReference type="Gene3D" id="3.40.50.150">
    <property type="entry name" value="Vaccinia Virus protein VP39"/>
    <property type="match status" value="1"/>
</dbReference>
<dbReference type="SUPFAM" id="SSF53335">
    <property type="entry name" value="S-adenosyl-L-methionine-dependent methyltransferases"/>
    <property type="match status" value="1"/>
</dbReference>
<dbReference type="OrthoDB" id="3216820at2"/>
<dbReference type="Pfam" id="PF04672">
    <property type="entry name" value="Methyltransf_19"/>
    <property type="match status" value="1"/>
</dbReference>
<sequence length="278" mass="29862">MTRVTDFSAGSAAGLDTASPNVARMYDYWLGGKDNFAADREAAERVVEISDGRVVRGVRLNRAFLRAAVRAAAGAGVRQFLDLGSGLPTRENVHEAAAGAARPGRRDARTVYVDHDPVVCAHGRALLAGTANVGFAEADLRRPDDVLGHPAVRDLIDFAEPVAVLLVSVLHFVADADGPHALVARYRDVLAPGSRLILSHLASDAFPEQMARAEQVYEGASARLGARPRAEIRRFFDGFELLPPGLTGPREWLGDTAPDGERFAGLVGTAELRRPRIR</sequence>
<evidence type="ECO:0000313" key="2">
    <source>
        <dbReference type="Proteomes" id="UP000295431"/>
    </source>
</evidence>
<keyword evidence="2" id="KW-1185">Reference proteome</keyword>
<dbReference type="EMBL" id="SMJW01000038">
    <property type="protein sequence ID" value="TDC17115.1"/>
    <property type="molecule type" value="Genomic_DNA"/>
</dbReference>
<protein>
    <recommendedName>
        <fullName evidence="3">SAM-dependent methyltransferase</fullName>
    </recommendedName>
</protein>
<dbReference type="InterPro" id="IPR029063">
    <property type="entry name" value="SAM-dependent_MTases_sf"/>
</dbReference>
<evidence type="ECO:0008006" key="3">
    <source>
        <dbReference type="Google" id="ProtNLM"/>
    </source>
</evidence>
<proteinExistence type="predicted"/>
<name>A0A4R4P4Y0_9ACTN</name>
<evidence type="ECO:0000313" key="1">
    <source>
        <dbReference type="EMBL" id="TDC17115.1"/>
    </source>
</evidence>
<dbReference type="PIRSF" id="PIRSF017393">
    <property type="entry name" value="MTase_SAV2177"/>
    <property type="match status" value="1"/>
</dbReference>
<dbReference type="Proteomes" id="UP000295431">
    <property type="component" value="Unassembled WGS sequence"/>
</dbReference>
<accession>A0A4R4P4Y0</accession>
<comment type="caution">
    <text evidence="1">The sequence shown here is derived from an EMBL/GenBank/DDBJ whole genome shotgun (WGS) entry which is preliminary data.</text>
</comment>
<dbReference type="AlphaFoldDB" id="A0A4R4P4Y0"/>
<dbReference type="InterPro" id="IPR006764">
    <property type="entry name" value="SAM_dep_MeTrfase_SAV2177_type"/>
</dbReference>